<dbReference type="GO" id="GO:0004066">
    <property type="term" value="F:asparagine synthase (glutamine-hydrolyzing) activity"/>
    <property type="evidence" value="ECO:0007669"/>
    <property type="project" value="UniProtKB-EC"/>
</dbReference>
<sequence>MCGIHGVVALKRPRQFPAHWLDLMGDITAHRGPDDSGTFLANNVALGMRRLSVIDLAGGQQPISNDDGSLVLVCNGEIYNYRELRAQLADSYQFKTQSDVEVILALYQQYGVDCLAHLNGMFAFALWDNNRQQLLLARDRLGIKPLYLCQHDGFLAFSTESKAILALPGIEAEVCPQALEQYLQLGYVPAPYSMFKGIQKLEVASYILVSEQGMAQQQYWQPDFNQTEQLTEQSWTRKIRTQLESSVAMQMVSDVPIGAFLSGGVDSSAVVALMSKHSKGPVQTYAIGFDTGDAGNFYNELPYARAVAEQFGTEHREILVKPDVVSLLPKLLWHMDEPIADSAFITTYLVSEFAHKEVTVILSGVGGDELFGGYRRYLGEHYLQKYRRLPAWLRQKLLLPLAGKLPSDRHSPLLNTLRLTKAFIQSAELDDAERYQRYMQVFSQQQTEQLLSCDKPISIIKQHYQFSKASQGLWRMFDTDRQSQLPDDLLLLTDKMTMATSLECRVPFLDHQLVELAVKIPQSLTMKKGRLKHLLKESLSDILPASILDRPKRGFGAPLGAWLKQELAGMLRLFVNRETIESRGLLNWPLIEQTLSQHFSQQEDHTDHLLALMNLEIWCRLYLDKQSAEHISETIRMSL</sequence>
<dbReference type="GO" id="GO:0005524">
    <property type="term" value="F:ATP binding"/>
    <property type="evidence" value="ECO:0007669"/>
    <property type="project" value="UniProtKB-KW"/>
</dbReference>
<evidence type="ECO:0000259" key="10">
    <source>
        <dbReference type="PROSITE" id="PS51278"/>
    </source>
</evidence>
<dbReference type="InterPro" id="IPR033738">
    <property type="entry name" value="AsnB_N"/>
</dbReference>
<protein>
    <recommendedName>
        <fullName evidence="3">asparagine synthase (glutamine-hydrolyzing)</fullName>
        <ecNumber evidence="3">6.3.5.4</ecNumber>
    </recommendedName>
</protein>
<comment type="catalytic activity">
    <reaction evidence="7">
        <text>L-aspartate + L-glutamine + ATP + H2O = L-asparagine + L-glutamate + AMP + diphosphate + H(+)</text>
        <dbReference type="Rhea" id="RHEA:12228"/>
        <dbReference type="ChEBI" id="CHEBI:15377"/>
        <dbReference type="ChEBI" id="CHEBI:15378"/>
        <dbReference type="ChEBI" id="CHEBI:29985"/>
        <dbReference type="ChEBI" id="CHEBI:29991"/>
        <dbReference type="ChEBI" id="CHEBI:30616"/>
        <dbReference type="ChEBI" id="CHEBI:33019"/>
        <dbReference type="ChEBI" id="CHEBI:58048"/>
        <dbReference type="ChEBI" id="CHEBI:58359"/>
        <dbReference type="ChEBI" id="CHEBI:456215"/>
        <dbReference type="EC" id="6.3.5.4"/>
    </reaction>
</comment>
<feature type="binding site" evidence="9">
    <location>
        <position position="287"/>
    </location>
    <ligand>
        <name>ATP</name>
        <dbReference type="ChEBI" id="CHEBI:30616"/>
    </ligand>
</feature>
<dbReference type="NCBIfam" id="TIGR01536">
    <property type="entry name" value="asn_synth_AEB"/>
    <property type="match status" value="1"/>
</dbReference>
<dbReference type="InterPro" id="IPR017932">
    <property type="entry name" value="GATase_2_dom"/>
</dbReference>
<feature type="binding site" evidence="9">
    <location>
        <begin position="363"/>
        <end position="364"/>
    </location>
    <ligand>
        <name>ATP</name>
        <dbReference type="ChEBI" id="CHEBI:30616"/>
    </ligand>
</feature>
<dbReference type="Gene3D" id="3.60.20.10">
    <property type="entry name" value="Glutamine Phosphoribosylpyrophosphate, subunit 1, domain 1"/>
    <property type="match status" value="1"/>
</dbReference>
<gene>
    <name evidence="11" type="ORF">WG68_02765</name>
</gene>
<evidence type="ECO:0000313" key="11">
    <source>
        <dbReference type="EMBL" id="KKO46878.1"/>
    </source>
</evidence>
<dbReference type="PROSITE" id="PS51278">
    <property type="entry name" value="GATASE_TYPE_2"/>
    <property type="match status" value="1"/>
</dbReference>
<dbReference type="InterPro" id="IPR014729">
    <property type="entry name" value="Rossmann-like_a/b/a_fold"/>
</dbReference>
<dbReference type="InterPro" id="IPR051786">
    <property type="entry name" value="ASN_synthetase/amidase"/>
</dbReference>
<dbReference type="PANTHER" id="PTHR43284">
    <property type="entry name" value="ASPARAGINE SYNTHETASE (GLUTAMINE-HYDROLYZING)"/>
    <property type="match status" value="1"/>
</dbReference>
<dbReference type="Pfam" id="PF00733">
    <property type="entry name" value="Asn_synthase"/>
    <property type="match status" value="1"/>
</dbReference>
<dbReference type="Gene3D" id="3.40.50.620">
    <property type="entry name" value="HUPs"/>
    <property type="match status" value="1"/>
</dbReference>
<keyword evidence="8" id="KW-0061">Asparagine biosynthesis</keyword>
<dbReference type="InterPro" id="IPR006426">
    <property type="entry name" value="Asn_synth_AEB"/>
</dbReference>
<dbReference type="PIRSF" id="PIRSF001589">
    <property type="entry name" value="Asn_synthetase_glu-h"/>
    <property type="match status" value="1"/>
</dbReference>
<evidence type="ECO:0000256" key="9">
    <source>
        <dbReference type="PIRSR" id="PIRSR001589-2"/>
    </source>
</evidence>
<dbReference type="STRING" id="336831.WG68_02765"/>
<comment type="caution">
    <text evidence="11">The sequence shown here is derived from an EMBL/GenBank/DDBJ whole genome shotgun (WGS) entry which is preliminary data.</text>
</comment>
<dbReference type="GO" id="GO:0016740">
    <property type="term" value="F:transferase activity"/>
    <property type="evidence" value="ECO:0007669"/>
    <property type="project" value="UniProtKB-KW"/>
</dbReference>
<comment type="similarity">
    <text evidence="2">Belongs to the asparagine synthetase family.</text>
</comment>
<dbReference type="EC" id="6.3.5.4" evidence="3"/>
<reference evidence="11 12" key="1">
    <citation type="submission" date="2015-03" db="EMBL/GenBank/DDBJ databases">
        <title>Draft genome sequences of two protease-producing strains of Arsukibacterium isolated from two cold and alkaline environments.</title>
        <authorList>
            <person name="Lylloff J.E."/>
            <person name="Skov L.B."/>
            <person name="Jepsen M."/>
            <person name="Hallin P.F."/>
            <person name="Sorensen S.J."/>
            <person name="Stougaard P."/>
            <person name="Glaring M.A."/>
        </authorList>
    </citation>
    <scope>NUCLEOTIDE SEQUENCE [LARGE SCALE GENOMIC DNA]</scope>
    <source>
        <strain evidence="11 12">GCM72</strain>
    </source>
</reference>
<dbReference type="GO" id="GO:0006529">
    <property type="term" value="P:asparagine biosynthetic process"/>
    <property type="evidence" value="ECO:0007669"/>
    <property type="project" value="UniProtKB-KW"/>
</dbReference>
<name>A0A0M2VCM9_9GAMM</name>
<dbReference type="Proteomes" id="UP000034228">
    <property type="component" value="Unassembled WGS sequence"/>
</dbReference>
<evidence type="ECO:0000313" key="12">
    <source>
        <dbReference type="Proteomes" id="UP000034228"/>
    </source>
</evidence>
<dbReference type="AlphaFoldDB" id="A0A0M2VCM9"/>
<evidence type="ECO:0000256" key="3">
    <source>
        <dbReference type="ARBA" id="ARBA00012737"/>
    </source>
</evidence>
<dbReference type="CDD" id="cd01991">
    <property type="entry name" value="Asn_synthase_B_C"/>
    <property type="match status" value="1"/>
</dbReference>
<evidence type="ECO:0000256" key="8">
    <source>
        <dbReference type="PIRSR" id="PIRSR001589-1"/>
    </source>
</evidence>
<dbReference type="Pfam" id="PF13537">
    <property type="entry name" value="GATase_7"/>
    <property type="match status" value="1"/>
</dbReference>
<feature type="active site" description="For GATase activity" evidence="8">
    <location>
        <position position="2"/>
    </location>
</feature>
<evidence type="ECO:0000256" key="7">
    <source>
        <dbReference type="ARBA" id="ARBA00048741"/>
    </source>
</evidence>
<keyword evidence="8" id="KW-0028">Amino-acid biosynthesis</keyword>
<dbReference type="SUPFAM" id="SSF52402">
    <property type="entry name" value="Adenine nucleotide alpha hydrolases-like"/>
    <property type="match status" value="1"/>
</dbReference>
<keyword evidence="12" id="KW-1185">Reference proteome</keyword>
<evidence type="ECO:0000256" key="6">
    <source>
        <dbReference type="ARBA" id="ARBA00022962"/>
    </source>
</evidence>
<keyword evidence="4 9" id="KW-0547">Nucleotide-binding</keyword>
<proteinExistence type="inferred from homology"/>
<organism evidence="11 12">
    <name type="scientific">Arsukibacterium ikkense</name>
    <dbReference type="NCBI Taxonomy" id="336831"/>
    <lineage>
        <taxon>Bacteria</taxon>
        <taxon>Pseudomonadati</taxon>
        <taxon>Pseudomonadota</taxon>
        <taxon>Gammaproteobacteria</taxon>
        <taxon>Chromatiales</taxon>
        <taxon>Chromatiaceae</taxon>
        <taxon>Arsukibacterium</taxon>
    </lineage>
</organism>
<dbReference type="InterPro" id="IPR029055">
    <property type="entry name" value="Ntn_hydrolases_N"/>
</dbReference>
<keyword evidence="11" id="KW-0808">Transferase</keyword>
<keyword evidence="6 8" id="KW-0315">Glutamine amidotransferase</keyword>
<comment type="pathway">
    <text evidence="1">Amino-acid biosynthesis; L-asparagine biosynthesis; L-asparagine from L-aspartate (L-Gln route): step 1/1.</text>
</comment>
<dbReference type="EMBL" id="LAHO01000002">
    <property type="protein sequence ID" value="KKO46878.1"/>
    <property type="molecule type" value="Genomic_DNA"/>
</dbReference>
<feature type="binding site" evidence="9">
    <location>
        <position position="99"/>
    </location>
    <ligand>
        <name>L-glutamine</name>
        <dbReference type="ChEBI" id="CHEBI:58359"/>
    </ligand>
</feature>
<dbReference type="InterPro" id="IPR001962">
    <property type="entry name" value="Asn_synthase"/>
</dbReference>
<keyword evidence="5 9" id="KW-0067">ATP-binding</keyword>
<evidence type="ECO:0000256" key="2">
    <source>
        <dbReference type="ARBA" id="ARBA00005752"/>
    </source>
</evidence>
<accession>A0A0M2VCM9</accession>
<dbReference type="GO" id="GO:0005829">
    <property type="term" value="C:cytosol"/>
    <property type="evidence" value="ECO:0007669"/>
    <property type="project" value="TreeGrafter"/>
</dbReference>
<dbReference type="CDD" id="cd00712">
    <property type="entry name" value="AsnB"/>
    <property type="match status" value="1"/>
</dbReference>
<dbReference type="OrthoDB" id="9763290at2"/>
<dbReference type="PANTHER" id="PTHR43284:SF1">
    <property type="entry name" value="ASPARAGINE SYNTHETASE"/>
    <property type="match status" value="1"/>
</dbReference>
<feature type="domain" description="Glutamine amidotransferase type-2" evidence="10">
    <location>
        <begin position="2"/>
        <end position="212"/>
    </location>
</feature>
<dbReference type="PATRIC" id="fig|336831.14.peg.3709"/>
<evidence type="ECO:0000256" key="1">
    <source>
        <dbReference type="ARBA" id="ARBA00005187"/>
    </source>
</evidence>
<evidence type="ECO:0000256" key="5">
    <source>
        <dbReference type="ARBA" id="ARBA00022840"/>
    </source>
</evidence>
<dbReference type="SUPFAM" id="SSF56235">
    <property type="entry name" value="N-terminal nucleophile aminohydrolases (Ntn hydrolases)"/>
    <property type="match status" value="1"/>
</dbReference>
<dbReference type="RefSeq" id="WP_046556125.1">
    <property type="nucleotide sequence ID" value="NZ_LAHO01000002.1"/>
</dbReference>
<evidence type="ECO:0000256" key="4">
    <source>
        <dbReference type="ARBA" id="ARBA00022741"/>
    </source>
</evidence>